<reference evidence="17" key="1">
    <citation type="journal article" date="2021" name="Syst. Entomol.">
        <title>Higher-level phylogeny of longhorn beetles (Coleoptera: Chrysomeloidea) inferred from mitochondrial genomes.</title>
        <authorList>
            <person name="Nie R."/>
            <person name="Vogler A.P."/>
            <person name="Yang X.-K."/>
            <person name="Lin M."/>
        </authorList>
    </citation>
    <scope>NUCLEOTIDE SEQUENCE</scope>
</reference>
<keyword evidence="5" id="KW-0813">Transport</keyword>
<keyword evidence="10 16" id="KW-1133">Transmembrane helix</keyword>
<evidence type="ECO:0000256" key="3">
    <source>
        <dbReference type="ARBA" id="ARBA00012944"/>
    </source>
</evidence>
<geneLocation type="mitochondrion" evidence="17"/>
<keyword evidence="7 16" id="KW-0812">Transmembrane</keyword>
<evidence type="ECO:0000256" key="11">
    <source>
        <dbReference type="ARBA" id="ARBA00023027"/>
    </source>
</evidence>
<proteinExistence type="inferred from homology"/>
<dbReference type="InterPro" id="IPR050269">
    <property type="entry name" value="ComplexI_Subunit6"/>
</dbReference>
<dbReference type="GO" id="GO:0008137">
    <property type="term" value="F:NADH dehydrogenase (ubiquinone) activity"/>
    <property type="evidence" value="ECO:0007669"/>
    <property type="project" value="UniProtKB-EC"/>
</dbReference>
<comment type="catalytic activity">
    <reaction evidence="15">
        <text>a ubiquinone + NADH + 5 H(+)(in) = a ubiquinol + NAD(+) + 4 H(+)(out)</text>
        <dbReference type="Rhea" id="RHEA:29091"/>
        <dbReference type="Rhea" id="RHEA-COMP:9565"/>
        <dbReference type="Rhea" id="RHEA-COMP:9566"/>
        <dbReference type="ChEBI" id="CHEBI:15378"/>
        <dbReference type="ChEBI" id="CHEBI:16389"/>
        <dbReference type="ChEBI" id="CHEBI:17976"/>
        <dbReference type="ChEBI" id="CHEBI:57540"/>
        <dbReference type="ChEBI" id="CHEBI:57945"/>
        <dbReference type="EC" id="7.1.1.2"/>
    </reaction>
</comment>
<name>A0A7T1WKY2_9CUCU</name>
<evidence type="ECO:0000256" key="10">
    <source>
        <dbReference type="ARBA" id="ARBA00022989"/>
    </source>
</evidence>
<evidence type="ECO:0000256" key="1">
    <source>
        <dbReference type="ARBA" id="ARBA00004225"/>
    </source>
</evidence>
<evidence type="ECO:0000256" key="14">
    <source>
        <dbReference type="ARBA" id="ARBA00031019"/>
    </source>
</evidence>
<evidence type="ECO:0000256" key="5">
    <source>
        <dbReference type="ARBA" id="ARBA00022448"/>
    </source>
</evidence>
<dbReference type="EMBL" id="MN610562">
    <property type="protein sequence ID" value="QPO99874.1"/>
    <property type="molecule type" value="Genomic_DNA"/>
</dbReference>
<accession>A0A7T1WKY2</accession>
<gene>
    <name evidence="17" type="primary">nad6</name>
</gene>
<dbReference type="PANTHER" id="PTHR11435:SF1">
    <property type="entry name" value="NADH-UBIQUINONE OXIDOREDUCTASE CHAIN 6"/>
    <property type="match status" value="1"/>
</dbReference>
<dbReference type="AlphaFoldDB" id="A0A7T1WKY2"/>
<evidence type="ECO:0000256" key="15">
    <source>
        <dbReference type="ARBA" id="ARBA00049551"/>
    </source>
</evidence>
<dbReference type="EC" id="7.1.1.2" evidence="3"/>
<keyword evidence="12 17" id="KW-0496">Mitochondrion</keyword>
<sequence>MMMLISISLILSMSFMFLSHPLSFGLILLLQTLMVTLITGLLNLNFWFSFILFLVMIGGLLILFMYMTSVASNEKFKFSNKIMYMVMFIILMTLLFSLMDQFFTNLNHFNLDMNNFNTTPNFSKSLSKFINFPMNNIFYMIIIYLLITMIMVTKITNIKAGPLRQK</sequence>
<evidence type="ECO:0000256" key="7">
    <source>
        <dbReference type="ARBA" id="ARBA00022692"/>
    </source>
</evidence>
<feature type="transmembrane region" description="Helical" evidence="16">
    <location>
        <begin position="45"/>
        <end position="70"/>
    </location>
</feature>
<feature type="transmembrane region" description="Helical" evidence="16">
    <location>
        <begin position="137"/>
        <end position="156"/>
    </location>
</feature>
<feature type="transmembrane region" description="Helical" evidence="16">
    <location>
        <begin position="82"/>
        <end position="103"/>
    </location>
</feature>
<evidence type="ECO:0000256" key="16">
    <source>
        <dbReference type="SAM" id="Phobius"/>
    </source>
</evidence>
<evidence type="ECO:0000256" key="8">
    <source>
        <dbReference type="ARBA" id="ARBA00022967"/>
    </source>
</evidence>
<comment type="subcellular location">
    <subcellularLocation>
        <location evidence="1">Mitochondrion membrane</location>
        <topology evidence="1">Multi-pass membrane protein</topology>
    </subcellularLocation>
</comment>
<dbReference type="PANTHER" id="PTHR11435">
    <property type="entry name" value="NADH UBIQUINONE OXIDOREDUCTASE SUBUNIT ND6"/>
    <property type="match status" value="1"/>
</dbReference>
<keyword evidence="8" id="KW-1278">Translocase</keyword>
<keyword evidence="6" id="KW-0679">Respiratory chain</keyword>
<evidence type="ECO:0000313" key="17">
    <source>
        <dbReference type="EMBL" id="QPO99874.1"/>
    </source>
</evidence>
<comment type="similarity">
    <text evidence="2">Belongs to the complex I subunit 6 family.</text>
</comment>
<evidence type="ECO:0000256" key="4">
    <source>
        <dbReference type="ARBA" id="ARBA00021095"/>
    </source>
</evidence>
<evidence type="ECO:0000256" key="2">
    <source>
        <dbReference type="ARBA" id="ARBA00005698"/>
    </source>
</evidence>
<protein>
    <recommendedName>
        <fullName evidence="4">NADH-ubiquinone oxidoreductase chain 6</fullName>
        <ecNumber evidence="3">7.1.1.2</ecNumber>
    </recommendedName>
    <alternativeName>
        <fullName evidence="14">NADH dehydrogenase subunit 6</fullName>
    </alternativeName>
</protein>
<evidence type="ECO:0000256" key="12">
    <source>
        <dbReference type="ARBA" id="ARBA00023128"/>
    </source>
</evidence>
<keyword evidence="11" id="KW-0520">NAD</keyword>
<dbReference type="GO" id="GO:0031966">
    <property type="term" value="C:mitochondrial membrane"/>
    <property type="evidence" value="ECO:0007669"/>
    <property type="project" value="UniProtKB-SubCell"/>
</dbReference>
<organism evidence="17">
    <name type="scientific">Apomecyna saltator</name>
    <dbReference type="NCBI Taxonomy" id="2586296"/>
    <lineage>
        <taxon>Eukaryota</taxon>
        <taxon>Metazoa</taxon>
        <taxon>Ecdysozoa</taxon>
        <taxon>Arthropoda</taxon>
        <taxon>Hexapoda</taxon>
        <taxon>Insecta</taxon>
        <taxon>Pterygota</taxon>
        <taxon>Neoptera</taxon>
        <taxon>Endopterygota</taxon>
        <taxon>Coleoptera</taxon>
        <taxon>Polyphaga</taxon>
        <taxon>Cucujiformia</taxon>
        <taxon>Chrysomeloidea</taxon>
        <taxon>Cerambycidae</taxon>
        <taxon>Lamiinae</taxon>
        <taxon>Apomecynini</taxon>
        <taxon>Apomecyna</taxon>
    </lineage>
</organism>
<evidence type="ECO:0000256" key="13">
    <source>
        <dbReference type="ARBA" id="ARBA00023136"/>
    </source>
</evidence>
<evidence type="ECO:0000256" key="9">
    <source>
        <dbReference type="ARBA" id="ARBA00022982"/>
    </source>
</evidence>
<keyword evidence="13 16" id="KW-0472">Membrane</keyword>
<evidence type="ECO:0000256" key="6">
    <source>
        <dbReference type="ARBA" id="ARBA00022660"/>
    </source>
</evidence>
<keyword evidence="9" id="KW-0249">Electron transport</keyword>